<comment type="caution">
    <text evidence="4">The sequence shown here is derived from an EMBL/GenBank/DDBJ whole genome shotgun (WGS) entry which is preliminary data.</text>
</comment>
<dbReference type="PANTHER" id="PTHR42696">
    <property type="entry name" value="ASPARTATE AMMONIA-LYASE"/>
    <property type="match status" value="1"/>
</dbReference>
<protein>
    <recommendedName>
        <fullName evidence="3">Fumarate lyase N-terminal domain-containing protein</fullName>
    </recommendedName>
</protein>
<dbReference type="EMBL" id="BMSJ01000003">
    <property type="protein sequence ID" value="GGR21084.1"/>
    <property type="molecule type" value="Genomic_DNA"/>
</dbReference>
<evidence type="ECO:0000256" key="1">
    <source>
        <dbReference type="ARBA" id="ARBA00023239"/>
    </source>
</evidence>
<dbReference type="GO" id="GO:0008797">
    <property type="term" value="F:aspartate ammonia-lyase activity"/>
    <property type="evidence" value="ECO:0007669"/>
    <property type="project" value="TreeGrafter"/>
</dbReference>
<dbReference type="InterPro" id="IPR008948">
    <property type="entry name" value="L-Aspartase-like"/>
</dbReference>
<dbReference type="GO" id="GO:0005829">
    <property type="term" value="C:cytosol"/>
    <property type="evidence" value="ECO:0007669"/>
    <property type="project" value="TreeGrafter"/>
</dbReference>
<dbReference type="Pfam" id="PF00206">
    <property type="entry name" value="Lyase_1"/>
    <property type="match status" value="1"/>
</dbReference>
<reference evidence="4 5" key="1">
    <citation type="journal article" date="2014" name="Int. J. Syst. Evol. Microbiol.">
        <title>Complete genome sequence of Corynebacterium casei LMG S-19264T (=DSM 44701T), isolated from a smear-ripened cheese.</title>
        <authorList>
            <consortium name="US DOE Joint Genome Institute (JGI-PGF)"/>
            <person name="Walter F."/>
            <person name="Albersmeier A."/>
            <person name="Kalinowski J."/>
            <person name="Ruckert C."/>
        </authorList>
    </citation>
    <scope>NUCLEOTIDE SEQUENCE [LARGE SCALE GENOMIC DNA]</scope>
    <source>
        <strain evidence="4 5">JCM 4205</strain>
    </source>
</reference>
<feature type="domain" description="Fumarate lyase N-terminal" evidence="3">
    <location>
        <begin position="12"/>
        <end position="227"/>
    </location>
</feature>
<feature type="region of interest" description="Disordered" evidence="2">
    <location>
        <begin position="230"/>
        <end position="323"/>
    </location>
</feature>
<dbReference type="InterPro" id="IPR022761">
    <property type="entry name" value="Fumarate_lyase_N"/>
</dbReference>
<organism evidence="4 5">
    <name type="scientific">Streptomyces cinereoruber</name>
    <dbReference type="NCBI Taxonomy" id="67260"/>
    <lineage>
        <taxon>Bacteria</taxon>
        <taxon>Bacillati</taxon>
        <taxon>Actinomycetota</taxon>
        <taxon>Actinomycetes</taxon>
        <taxon>Kitasatosporales</taxon>
        <taxon>Streptomycetaceae</taxon>
        <taxon>Streptomyces</taxon>
    </lineage>
</organism>
<dbReference type="AlphaFoldDB" id="A0AAV4KIE1"/>
<dbReference type="InterPro" id="IPR024083">
    <property type="entry name" value="Fumarase/histidase_N"/>
</dbReference>
<feature type="compositionally biased region" description="Low complexity" evidence="2">
    <location>
        <begin position="271"/>
        <end position="284"/>
    </location>
</feature>
<evidence type="ECO:0000259" key="3">
    <source>
        <dbReference type="Pfam" id="PF00206"/>
    </source>
</evidence>
<dbReference type="Gene3D" id="1.10.275.10">
    <property type="entry name" value="Fumarase/aspartase (N-terminal domain)"/>
    <property type="match status" value="1"/>
</dbReference>
<gene>
    <name evidence="4" type="ORF">GCM10010497_24300</name>
</gene>
<dbReference type="Proteomes" id="UP000642014">
    <property type="component" value="Unassembled WGS sequence"/>
</dbReference>
<keyword evidence="1" id="KW-0456">Lyase</keyword>
<dbReference type="InterPro" id="IPR051546">
    <property type="entry name" value="Aspartate_Ammonia-Lyase"/>
</dbReference>
<evidence type="ECO:0000256" key="2">
    <source>
        <dbReference type="SAM" id="MobiDB-lite"/>
    </source>
</evidence>
<proteinExistence type="predicted"/>
<accession>A0AAV4KIE1</accession>
<dbReference type="Gene3D" id="1.20.200.10">
    <property type="entry name" value="Fumarase/aspartase (Central domain)"/>
    <property type="match status" value="1"/>
</dbReference>
<name>A0AAV4KIE1_9ACTN</name>
<dbReference type="GO" id="GO:0006531">
    <property type="term" value="P:aspartate metabolic process"/>
    <property type="evidence" value="ECO:0007669"/>
    <property type="project" value="TreeGrafter"/>
</dbReference>
<dbReference type="PANTHER" id="PTHR42696:SF2">
    <property type="entry name" value="ASPARTATE AMMONIA-LYASE"/>
    <property type="match status" value="1"/>
</dbReference>
<dbReference type="PRINTS" id="PR00149">
    <property type="entry name" value="FUMRATELYASE"/>
</dbReference>
<dbReference type="InterPro" id="IPR000362">
    <property type="entry name" value="Fumarate_lyase_fam"/>
</dbReference>
<dbReference type="FunFam" id="1.10.275.10:FF:000001">
    <property type="entry name" value="Fumarate hydratase, mitochondrial"/>
    <property type="match status" value="1"/>
</dbReference>
<evidence type="ECO:0000313" key="4">
    <source>
        <dbReference type="EMBL" id="GGR21084.1"/>
    </source>
</evidence>
<evidence type="ECO:0000313" key="5">
    <source>
        <dbReference type="Proteomes" id="UP000642014"/>
    </source>
</evidence>
<sequence length="323" mass="34262">MRREERDLIGVREVPEDVYWGIHTLRALENFPLTGIPLSSHPELVVALAAVKEAAALAHMELGTLPGERAGAVVAACREIRAGRLHDQFVVDVFQGGAGTSANMNANEVVANRALEILGHPRGCYEHLHPNDDVNRSQSTNDAYPTAAKLALYASAGRLLDAMTVLRDAFGDRGGRFAKTVKLGRTQLQDAVPMTLGREFDAFALTVRDDAELIGLAAASLLEVNLGARRSAPGSTRTRASPGWPSPTSKPSHPCRSGPPATWWRARRASADSSVSPAPSVSSPYGCPRSATTSGCSPRAPGRASARSGCRSSRPGPASCRAR</sequence>
<feature type="compositionally biased region" description="Low complexity" evidence="2">
    <location>
        <begin position="296"/>
        <end position="323"/>
    </location>
</feature>
<dbReference type="SUPFAM" id="SSF48557">
    <property type="entry name" value="L-aspartase-like"/>
    <property type="match status" value="1"/>
</dbReference>